<evidence type="ECO:0000313" key="4">
    <source>
        <dbReference type="Proteomes" id="UP000192923"/>
    </source>
</evidence>
<dbReference type="OrthoDB" id="5570653at2"/>
<dbReference type="Pfam" id="PF05016">
    <property type="entry name" value="ParE_toxin"/>
    <property type="match status" value="1"/>
</dbReference>
<proteinExistence type="inferred from homology"/>
<sequence length="88" mass="10183">MNSIWKVDFDPRARADFAKLDKPVQQRIVKFLGRLTVDPRQHGAALQGETLGNYWKYRVGDYRLIADIQDGKLTVLVVAIGHRSRIYR</sequence>
<evidence type="ECO:0000313" key="3">
    <source>
        <dbReference type="EMBL" id="SMF96528.1"/>
    </source>
</evidence>
<gene>
    <name evidence="3" type="ORF">SAMN02949497_3928</name>
</gene>
<name>A0A1Y6D0S4_9GAMM</name>
<organism evidence="3 4">
    <name type="scientific">Methylomagnum ishizawai</name>
    <dbReference type="NCBI Taxonomy" id="1760988"/>
    <lineage>
        <taxon>Bacteria</taxon>
        <taxon>Pseudomonadati</taxon>
        <taxon>Pseudomonadota</taxon>
        <taxon>Gammaproteobacteria</taxon>
        <taxon>Methylococcales</taxon>
        <taxon>Methylococcaceae</taxon>
        <taxon>Methylomagnum</taxon>
    </lineage>
</organism>
<evidence type="ECO:0000256" key="2">
    <source>
        <dbReference type="ARBA" id="ARBA00022649"/>
    </source>
</evidence>
<keyword evidence="2" id="KW-1277">Toxin-antitoxin system</keyword>
<dbReference type="SUPFAM" id="SSF143011">
    <property type="entry name" value="RelE-like"/>
    <property type="match status" value="1"/>
</dbReference>
<keyword evidence="4" id="KW-1185">Reference proteome</keyword>
<comment type="similarity">
    <text evidence="1">Belongs to the RelE toxin family.</text>
</comment>
<evidence type="ECO:0000256" key="1">
    <source>
        <dbReference type="ARBA" id="ARBA00006226"/>
    </source>
</evidence>
<dbReference type="Proteomes" id="UP000192923">
    <property type="component" value="Unassembled WGS sequence"/>
</dbReference>
<protein>
    <submittedName>
        <fullName evidence="3">mRNA interferase RelE/StbE</fullName>
    </submittedName>
</protein>
<dbReference type="AlphaFoldDB" id="A0A1Y6D0S4"/>
<accession>A0A1Y6D0S4</accession>
<dbReference type="STRING" id="1760988.SAMN02949497_3928"/>
<dbReference type="PANTHER" id="PTHR35601:SF1">
    <property type="entry name" value="TOXIN RELE"/>
    <property type="match status" value="1"/>
</dbReference>
<dbReference type="EMBL" id="FXAM01000001">
    <property type="protein sequence ID" value="SMF96528.1"/>
    <property type="molecule type" value="Genomic_DNA"/>
</dbReference>
<reference evidence="3 4" key="1">
    <citation type="submission" date="2016-12" db="EMBL/GenBank/DDBJ databases">
        <authorList>
            <person name="Song W.-J."/>
            <person name="Kurnit D.M."/>
        </authorList>
    </citation>
    <scope>NUCLEOTIDE SEQUENCE [LARGE SCALE GENOMIC DNA]</scope>
    <source>
        <strain evidence="3 4">175</strain>
    </source>
</reference>
<dbReference type="PANTHER" id="PTHR35601">
    <property type="entry name" value="TOXIN RELE"/>
    <property type="match status" value="1"/>
</dbReference>
<dbReference type="Gene3D" id="3.30.2310.20">
    <property type="entry name" value="RelE-like"/>
    <property type="match status" value="1"/>
</dbReference>
<dbReference type="InterPro" id="IPR007712">
    <property type="entry name" value="RelE/ParE_toxin"/>
</dbReference>
<dbReference type="InterPro" id="IPR035093">
    <property type="entry name" value="RelE/ParE_toxin_dom_sf"/>
</dbReference>
<dbReference type="RefSeq" id="WP_125469034.1">
    <property type="nucleotide sequence ID" value="NZ_FXAM01000001.1"/>
</dbReference>